<evidence type="ECO:0000256" key="10">
    <source>
        <dbReference type="ARBA" id="ARBA00023004"/>
    </source>
</evidence>
<evidence type="ECO:0000256" key="12">
    <source>
        <dbReference type="ARBA" id="ARBA00023136"/>
    </source>
</evidence>
<keyword evidence="15" id="KW-1185">Reference proteome</keyword>
<accession>A0A8X6I6N4</accession>
<evidence type="ECO:0000256" key="1">
    <source>
        <dbReference type="ARBA" id="ARBA00001971"/>
    </source>
</evidence>
<evidence type="ECO:0000256" key="2">
    <source>
        <dbReference type="ARBA" id="ARBA00004174"/>
    </source>
</evidence>
<keyword evidence="7" id="KW-0256">Endoplasmic reticulum</keyword>
<sequence>MLGTEFFLGSLMTPLLILVGTVLLYWYSVRNFDYWKKRNVPFVKPYPFVGSVVENMRRPLFQTELQRVEKYGRIFGHFEGNRPLLSIADPELLRQIFVKDFHAFSERRSIATGDEIVDKMMSSATGEDWKRIRTIVTPTFTTGKLKRMMSIFQECAETLVENFKTGTKDGAPIEVKKIYGAYTMDVIASSCFSTKIDSHNDPENKFALTARSVFRINISWRFLMFFLLPKLVKLLKISIFPPKATHFFRDVTLQIIEERKRTGQTRNDFLQLLMDTTKEISEDPKSELNEKESDDMTSVYGEVNTNHQVFKGVFKKNLSLNELVAQCVIFFLAGYDTTASTLAFASYMLALNQDIQEKAHEEVFTTLKSSNGKLTNEALHQMKYLDNVISETLRLFPPGVRLERLAVTDYKLGETGITIPKGMIVTVPAYAMHRDPELFPDPEKFDPD</sequence>
<dbReference type="FunFam" id="1.10.630.10:FF:000042">
    <property type="entry name" value="Cytochrome P450"/>
    <property type="match status" value="1"/>
</dbReference>
<evidence type="ECO:0000313" key="14">
    <source>
        <dbReference type="EMBL" id="GFS33331.1"/>
    </source>
</evidence>
<dbReference type="Gene3D" id="1.10.630.10">
    <property type="entry name" value="Cytochrome P450"/>
    <property type="match status" value="1"/>
</dbReference>
<keyword evidence="10" id="KW-0408">Iron</keyword>
<dbReference type="PRINTS" id="PR00463">
    <property type="entry name" value="EP450I"/>
</dbReference>
<dbReference type="SUPFAM" id="SSF48264">
    <property type="entry name" value="Cytochrome P450"/>
    <property type="match status" value="1"/>
</dbReference>
<organism evidence="14 15">
    <name type="scientific">Trichonephila inaurata madagascariensis</name>
    <dbReference type="NCBI Taxonomy" id="2747483"/>
    <lineage>
        <taxon>Eukaryota</taxon>
        <taxon>Metazoa</taxon>
        <taxon>Ecdysozoa</taxon>
        <taxon>Arthropoda</taxon>
        <taxon>Chelicerata</taxon>
        <taxon>Arachnida</taxon>
        <taxon>Araneae</taxon>
        <taxon>Araneomorphae</taxon>
        <taxon>Entelegynae</taxon>
        <taxon>Araneoidea</taxon>
        <taxon>Nephilidae</taxon>
        <taxon>Trichonephila</taxon>
        <taxon>Trichonephila inaurata</taxon>
    </lineage>
</organism>
<keyword evidence="6" id="KW-0479">Metal-binding</keyword>
<dbReference type="Pfam" id="PF00067">
    <property type="entry name" value="p450"/>
    <property type="match status" value="1"/>
</dbReference>
<dbReference type="GO" id="GO:0005506">
    <property type="term" value="F:iron ion binding"/>
    <property type="evidence" value="ECO:0007669"/>
    <property type="project" value="InterPro"/>
</dbReference>
<keyword evidence="8" id="KW-0492">Microsome</keyword>
<evidence type="ECO:0000256" key="7">
    <source>
        <dbReference type="ARBA" id="ARBA00022824"/>
    </source>
</evidence>
<evidence type="ECO:0000256" key="8">
    <source>
        <dbReference type="ARBA" id="ARBA00022848"/>
    </source>
</evidence>
<feature type="non-terminal residue" evidence="14">
    <location>
        <position position="448"/>
    </location>
</feature>
<dbReference type="GO" id="GO:0008395">
    <property type="term" value="F:steroid hydroxylase activity"/>
    <property type="evidence" value="ECO:0007669"/>
    <property type="project" value="TreeGrafter"/>
</dbReference>
<dbReference type="InterPro" id="IPR002401">
    <property type="entry name" value="Cyt_P450_E_grp-I"/>
</dbReference>
<evidence type="ECO:0000256" key="9">
    <source>
        <dbReference type="ARBA" id="ARBA00023002"/>
    </source>
</evidence>
<dbReference type="OrthoDB" id="6428965at2759"/>
<keyword evidence="9" id="KW-0560">Oxidoreductase</keyword>
<gene>
    <name evidence="14" type="primary">CYP3A24</name>
    <name evidence="14" type="ORF">TNIN_382961</name>
</gene>
<dbReference type="PRINTS" id="PR00385">
    <property type="entry name" value="P450"/>
</dbReference>
<dbReference type="GO" id="GO:0016705">
    <property type="term" value="F:oxidoreductase activity, acting on paired donors, with incorporation or reduction of molecular oxygen"/>
    <property type="evidence" value="ECO:0007669"/>
    <property type="project" value="InterPro"/>
</dbReference>
<comment type="cofactor">
    <cofactor evidence="1">
        <name>heme</name>
        <dbReference type="ChEBI" id="CHEBI:30413"/>
    </cofactor>
</comment>
<evidence type="ECO:0000313" key="15">
    <source>
        <dbReference type="Proteomes" id="UP000886998"/>
    </source>
</evidence>
<keyword evidence="13" id="KW-0812">Transmembrane</keyword>
<comment type="subcellular location">
    <subcellularLocation>
        <location evidence="3">Endoplasmic reticulum membrane</location>
        <topology evidence="3">Peripheral membrane protein</topology>
    </subcellularLocation>
    <subcellularLocation>
        <location evidence="2">Microsome membrane</location>
        <topology evidence="2">Peripheral membrane protein</topology>
    </subcellularLocation>
</comment>
<keyword evidence="5" id="KW-0349">Heme</keyword>
<dbReference type="Proteomes" id="UP000886998">
    <property type="component" value="Unassembled WGS sequence"/>
</dbReference>
<dbReference type="PANTHER" id="PTHR24302">
    <property type="entry name" value="CYTOCHROME P450 FAMILY 3"/>
    <property type="match status" value="1"/>
</dbReference>
<dbReference type="InterPro" id="IPR050705">
    <property type="entry name" value="Cytochrome_P450_3A"/>
</dbReference>
<dbReference type="GO" id="GO:0005789">
    <property type="term" value="C:endoplasmic reticulum membrane"/>
    <property type="evidence" value="ECO:0007669"/>
    <property type="project" value="UniProtKB-SubCell"/>
</dbReference>
<dbReference type="AlphaFoldDB" id="A0A8X6I6N4"/>
<dbReference type="EMBL" id="BMAV01024466">
    <property type="protein sequence ID" value="GFS33331.1"/>
    <property type="molecule type" value="Genomic_DNA"/>
</dbReference>
<keyword evidence="12 13" id="KW-0472">Membrane</keyword>
<comment type="similarity">
    <text evidence="4">Belongs to the cytochrome P450 family.</text>
</comment>
<dbReference type="InterPro" id="IPR036396">
    <property type="entry name" value="Cyt_P450_sf"/>
</dbReference>
<reference evidence="14" key="1">
    <citation type="submission" date="2020-08" db="EMBL/GenBank/DDBJ databases">
        <title>Multicomponent nature underlies the extraordinary mechanical properties of spider dragline silk.</title>
        <authorList>
            <person name="Kono N."/>
            <person name="Nakamura H."/>
            <person name="Mori M."/>
            <person name="Yoshida Y."/>
            <person name="Ohtoshi R."/>
            <person name="Malay A.D."/>
            <person name="Moran D.A.P."/>
            <person name="Tomita M."/>
            <person name="Numata K."/>
            <person name="Arakawa K."/>
        </authorList>
    </citation>
    <scope>NUCLEOTIDE SEQUENCE</scope>
</reference>
<dbReference type="GO" id="GO:0020037">
    <property type="term" value="F:heme binding"/>
    <property type="evidence" value="ECO:0007669"/>
    <property type="project" value="InterPro"/>
</dbReference>
<name>A0A8X6I6N4_9ARAC</name>
<evidence type="ECO:0000256" key="3">
    <source>
        <dbReference type="ARBA" id="ARBA00004406"/>
    </source>
</evidence>
<evidence type="ECO:0000256" key="4">
    <source>
        <dbReference type="ARBA" id="ARBA00010617"/>
    </source>
</evidence>
<comment type="caution">
    <text evidence="14">The sequence shown here is derived from an EMBL/GenBank/DDBJ whole genome shotgun (WGS) entry which is preliminary data.</text>
</comment>
<feature type="transmembrane region" description="Helical" evidence="13">
    <location>
        <begin position="6"/>
        <end position="27"/>
    </location>
</feature>
<evidence type="ECO:0000256" key="6">
    <source>
        <dbReference type="ARBA" id="ARBA00022723"/>
    </source>
</evidence>
<dbReference type="PANTHER" id="PTHR24302:SF15">
    <property type="entry name" value="FATTY-ACID PEROXYGENASE"/>
    <property type="match status" value="1"/>
</dbReference>
<evidence type="ECO:0000256" key="11">
    <source>
        <dbReference type="ARBA" id="ARBA00023033"/>
    </source>
</evidence>
<dbReference type="InterPro" id="IPR001128">
    <property type="entry name" value="Cyt_P450"/>
</dbReference>
<evidence type="ECO:0000256" key="13">
    <source>
        <dbReference type="SAM" id="Phobius"/>
    </source>
</evidence>
<proteinExistence type="inferred from homology"/>
<evidence type="ECO:0000256" key="5">
    <source>
        <dbReference type="ARBA" id="ARBA00022617"/>
    </source>
</evidence>
<keyword evidence="13" id="KW-1133">Transmembrane helix</keyword>
<protein>
    <submittedName>
        <fullName evidence="14">Cytochrome P450 3A24</fullName>
    </submittedName>
</protein>
<keyword evidence="11" id="KW-0503">Monooxygenase</keyword>
<dbReference type="CDD" id="cd11055">
    <property type="entry name" value="CYP3A-like"/>
    <property type="match status" value="1"/>
</dbReference>